<feature type="transmembrane region" description="Helical" evidence="7">
    <location>
        <begin position="374"/>
        <end position="395"/>
    </location>
</feature>
<gene>
    <name evidence="9" type="ORF">QP460_006675</name>
</gene>
<keyword evidence="2" id="KW-1003">Cell membrane</keyword>
<evidence type="ECO:0000256" key="1">
    <source>
        <dbReference type="ARBA" id="ARBA00004651"/>
    </source>
</evidence>
<comment type="caution">
    <text evidence="9">The sequence shown here is derived from an EMBL/GenBank/DDBJ whole genome shotgun (WGS) entry which is preliminary data.</text>
</comment>
<dbReference type="RefSeq" id="WP_284825827.1">
    <property type="nucleotide sequence ID" value="NZ_JASOOY020000020.1"/>
</dbReference>
<feature type="transmembrane region" description="Helical" evidence="7">
    <location>
        <begin position="111"/>
        <end position="131"/>
    </location>
</feature>
<feature type="domain" description="Major facilitator superfamily (MFS) profile" evidence="8">
    <location>
        <begin position="45"/>
        <end position="429"/>
    </location>
</feature>
<accession>A0AAW9SVB8</accession>
<dbReference type="InterPro" id="IPR050189">
    <property type="entry name" value="MFS_Efflux_Transporters"/>
</dbReference>
<protein>
    <submittedName>
        <fullName evidence="9">MFS transporter</fullName>
    </submittedName>
</protein>
<feature type="transmembrane region" description="Helical" evidence="7">
    <location>
        <begin position="143"/>
        <end position="161"/>
    </location>
</feature>
<evidence type="ECO:0000313" key="9">
    <source>
        <dbReference type="EMBL" id="MEO3717269.1"/>
    </source>
</evidence>
<evidence type="ECO:0000256" key="4">
    <source>
        <dbReference type="ARBA" id="ARBA00022989"/>
    </source>
</evidence>
<evidence type="ECO:0000256" key="6">
    <source>
        <dbReference type="SAM" id="MobiDB-lite"/>
    </source>
</evidence>
<reference evidence="9" key="1">
    <citation type="submission" date="2023-05" db="EMBL/GenBank/DDBJ databases">
        <authorList>
            <person name="Du J."/>
        </authorList>
    </citation>
    <scope>NUCLEOTIDE SEQUENCE</scope>
    <source>
        <strain evidence="9">UMB1064</strain>
    </source>
</reference>
<feature type="transmembrane region" description="Helical" evidence="7">
    <location>
        <begin position="85"/>
        <end position="104"/>
    </location>
</feature>
<feature type="compositionally biased region" description="Basic residues" evidence="6">
    <location>
        <begin position="16"/>
        <end position="29"/>
    </location>
</feature>
<keyword evidence="4 7" id="KW-1133">Transmembrane helix</keyword>
<feature type="transmembrane region" description="Helical" evidence="7">
    <location>
        <begin position="173"/>
        <end position="191"/>
    </location>
</feature>
<feature type="transmembrane region" description="Helical" evidence="7">
    <location>
        <begin position="245"/>
        <end position="268"/>
    </location>
</feature>
<proteinExistence type="predicted"/>
<comment type="subcellular location">
    <subcellularLocation>
        <location evidence="1">Cell membrane</location>
        <topology evidence="1">Multi-pass membrane protein</topology>
    </subcellularLocation>
</comment>
<dbReference type="PANTHER" id="PTHR43124:SF3">
    <property type="entry name" value="CHLORAMPHENICOL EFFLUX PUMP RV0191"/>
    <property type="match status" value="1"/>
</dbReference>
<evidence type="ECO:0000256" key="7">
    <source>
        <dbReference type="SAM" id="Phobius"/>
    </source>
</evidence>
<dbReference type="InterPro" id="IPR036259">
    <property type="entry name" value="MFS_trans_sf"/>
</dbReference>
<dbReference type="GO" id="GO:0022857">
    <property type="term" value="F:transmembrane transporter activity"/>
    <property type="evidence" value="ECO:0007669"/>
    <property type="project" value="InterPro"/>
</dbReference>
<dbReference type="InterPro" id="IPR020846">
    <property type="entry name" value="MFS_dom"/>
</dbReference>
<dbReference type="SUPFAM" id="SSF103473">
    <property type="entry name" value="MFS general substrate transporter"/>
    <property type="match status" value="1"/>
</dbReference>
<feature type="region of interest" description="Disordered" evidence="6">
    <location>
        <begin position="1"/>
        <end position="29"/>
    </location>
</feature>
<dbReference type="Pfam" id="PF07690">
    <property type="entry name" value="MFS_1"/>
    <property type="match status" value="1"/>
</dbReference>
<sequence length="436" mass="46201">MTSSSEVTTHNDDHKPRARRAGAFSSHRRPVPVQDDISDLRRILVIVALSVGAFGIGVTEFVAMGLLPYIADAFGRDEDAAGRMISMYALGVVVGAPLITVLTGSIPRRRMLLLLMAAFAIGNGATVWAGTLGSFEAVMVSRFIAGLPHGAYFSVAGLVAASLAKPGQRGKMVALSGVGLSVATVIGVPAAQVLGQMYGWRSAFAFVAVIGLIALVSLWFAVPHMNRMPKTRPMDELSALVTPQVLLTVAIGTVGFGGMFAVYTYITWTMTREAGMSENHIWIVLMAYGIGMVVGTYIGGWLSDRIGEWGIMVALVLMVIMLSAFYFTSQNAVLGTINFLLIGLLGSVLVPNLQTRLMDVAGRAQTLAAALNQAALNMANAFGAALGGWVIASGYGYRAPALGGATLAMLAIFIALPTIVLYRRSQAKKSERIELR</sequence>
<feature type="transmembrane region" description="Helical" evidence="7">
    <location>
        <begin position="401"/>
        <end position="422"/>
    </location>
</feature>
<dbReference type="Proteomes" id="UP001223646">
    <property type="component" value="Unassembled WGS sequence"/>
</dbReference>
<feature type="transmembrane region" description="Helical" evidence="7">
    <location>
        <begin position="309"/>
        <end position="327"/>
    </location>
</feature>
<dbReference type="AlphaFoldDB" id="A0AAW9SVB8"/>
<dbReference type="EMBL" id="JASOOY020000020">
    <property type="protein sequence ID" value="MEO3717269.1"/>
    <property type="molecule type" value="Genomic_DNA"/>
</dbReference>
<evidence type="ECO:0000256" key="5">
    <source>
        <dbReference type="ARBA" id="ARBA00023136"/>
    </source>
</evidence>
<dbReference type="CDD" id="cd17324">
    <property type="entry name" value="MFS_NepI_like"/>
    <property type="match status" value="1"/>
</dbReference>
<dbReference type="PANTHER" id="PTHR43124">
    <property type="entry name" value="PURINE EFFLUX PUMP PBUE"/>
    <property type="match status" value="1"/>
</dbReference>
<dbReference type="InterPro" id="IPR011701">
    <property type="entry name" value="MFS"/>
</dbReference>
<dbReference type="GO" id="GO:0005886">
    <property type="term" value="C:plasma membrane"/>
    <property type="evidence" value="ECO:0007669"/>
    <property type="project" value="UniProtKB-SubCell"/>
</dbReference>
<evidence type="ECO:0000256" key="2">
    <source>
        <dbReference type="ARBA" id="ARBA00022475"/>
    </source>
</evidence>
<dbReference type="Gene3D" id="1.20.1250.20">
    <property type="entry name" value="MFS general substrate transporter like domains"/>
    <property type="match status" value="2"/>
</dbReference>
<keyword evidence="5 7" id="KW-0472">Membrane</keyword>
<evidence type="ECO:0000313" key="10">
    <source>
        <dbReference type="Proteomes" id="UP001223646"/>
    </source>
</evidence>
<evidence type="ECO:0000256" key="3">
    <source>
        <dbReference type="ARBA" id="ARBA00022692"/>
    </source>
</evidence>
<feature type="transmembrane region" description="Helical" evidence="7">
    <location>
        <begin position="280"/>
        <end position="302"/>
    </location>
</feature>
<feature type="transmembrane region" description="Helical" evidence="7">
    <location>
        <begin position="333"/>
        <end position="353"/>
    </location>
</feature>
<keyword evidence="3 7" id="KW-0812">Transmembrane</keyword>
<reference evidence="9" key="2">
    <citation type="submission" date="2024-05" db="EMBL/GenBank/DDBJ databases">
        <authorList>
            <person name="Wolfe A."/>
        </authorList>
    </citation>
    <scope>NUCLEOTIDE SEQUENCE</scope>
    <source>
        <strain evidence="9">UMB1064</strain>
    </source>
</reference>
<evidence type="ECO:0000259" key="8">
    <source>
        <dbReference type="PROSITE" id="PS50850"/>
    </source>
</evidence>
<feature type="transmembrane region" description="Helical" evidence="7">
    <location>
        <begin position="43"/>
        <end position="70"/>
    </location>
</feature>
<name>A0AAW9SVB8_CORAY</name>
<dbReference type="PROSITE" id="PS50850">
    <property type="entry name" value="MFS"/>
    <property type="match status" value="1"/>
</dbReference>
<feature type="transmembrane region" description="Helical" evidence="7">
    <location>
        <begin position="203"/>
        <end position="224"/>
    </location>
</feature>
<organism evidence="9 10">
    <name type="scientific">Corynebacterium amycolatum</name>
    <dbReference type="NCBI Taxonomy" id="43765"/>
    <lineage>
        <taxon>Bacteria</taxon>
        <taxon>Bacillati</taxon>
        <taxon>Actinomycetota</taxon>
        <taxon>Actinomycetes</taxon>
        <taxon>Mycobacteriales</taxon>
        <taxon>Corynebacteriaceae</taxon>
        <taxon>Corynebacterium</taxon>
    </lineage>
</organism>